<dbReference type="Proteomes" id="UP000241818">
    <property type="component" value="Unassembled WGS sequence"/>
</dbReference>
<feature type="compositionally biased region" description="Low complexity" evidence="1">
    <location>
        <begin position="382"/>
        <end position="404"/>
    </location>
</feature>
<reference evidence="2 3" key="1">
    <citation type="journal article" date="2018" name="New Phytol.">
        <title>Comparative genomics and transcriptomics depict ericoid mycorrhizal fungi as versatile saprotrophs and plant mutualists.</title>
        <authorList>
            <person name="Martino E."/>
            <person name="Morin E."/>
            <person name="Grelet G.A."/>
            <person name="Kuo A."/>
            <person name="Kohler A."/>
            <person name="Daghino S."/>
            <person name="Barry K.W."/>
            <person name="Cichocki N."/>
            <person name="Clum A."/>
            <person name="Dockter R.B."/>
            <person name="Hainaut M."/>
            <person name="Kuo R.C."/>
            <person name="LaButti K."/>
            <person name="Lindahl B.D."/>
            <person name="Lindquist E.A."/>
            <person name="Lipzen A."/>
            <person name="Khouja H.R."/>
            <person name="Magnuson J."/>
            <person name="Murat C."/>
            <person name="Ohm R.A."/>
            <person name="Singer S.W."/>
            <person name="Spatafora J.W."/>
            <person name="Wang M."/>
            <person name="Veneault-Fourrey C."/>
            <person name="Henrissat B."/>
            <person name="Grigoriev I.V."/>
            <person name="Martin F.M."/>
            <person name="Perotto S."/>
        </authorList>
    </citation>
    <scope>NUCLEOTIDE SEQUENCE [LARGE SCALE GENOMIC DNA]</scope>
    <source>
        <strain evidence="2 3">ATCC 22711</strain>
    </source>
</reference>
<dbReference type="RefSeq" id="XP_024721616.1">
    <property type="nucleotide sequence ID" value="XM_024865599.1"/>
</dbReference>
<accession>A0A2T3B3Y7</accession>
<dbReference type="GeneID" id="36573680"/>
<feature type="region of interest" description="Disordered" evidence="1">
    <location>
        <begin position="248"/>
        <end position="286"/>
    </location>
</feature>
<evidence type="ECO:0000256" key="1">
    <source>
        <dbReference type="SAM" id="MobiDB-lite"/>
    </source>
</evidence>
<organism evidence="2 3">
    <name type="scientific">Amorphotheca resinae ATCC 22711</name>
    <dbReference type="NCBI Taxonomy" id="857342"/>
    <lineage>
        <taxon>Eukaryota</taxon>
        <taxon>Fungi</taxon>
        <taxon>Dikarya</taxon>
        <taxon>Ascomycota</taxon>
        <taxon>Pezizomycotina</taxon>
        <taxon>Leotiomycetes</taxon>
        <taxon>Helotiales</taxon>
        <taxon>Amorphothecaceae</taxon>
        <taxon>Amorphotheca</taxon>
    </lineage>
</organism>
<keyword evidence="3" id="KW-1185">Reference proteome</keyword>
<feature type="compositionally biased region" description="Polar residues" evidence="1">
    <location>
        <begin position="269"/>
        <end position="281"/>
    </location>
</feature>
<evidence type="ECO:0000313" key="3">
    <source>
        <dbReference type="Proteomes" id="UP000241818"/>
    </source>
</evidence>
<protein>
    <submittedName>
        <fullName evidence="2">Uncharacterized protein</fullName>
    </submittedName>
</protein>
<proteinExistence type="predicted"/>
<dbReference type="AlphaFoldDB" id="A0A2T3B3Y7"/>
<feature type="compositionally biased region" description="Basic and acidic residues" evidence="1">
    <location>
        <begin position="330"/>
        <end position="348"/>
    </location>
</feature>
<gene>
    <name evidence="2" type="ORF">M430DRAFT_27399</name>
</gene>
<sequence>MSLTSSNDYVADDLSILTRLLVCTNLDSFNKNTRDALAIGELDKHWGETIESLIASCSEFYYPISDPVEISESHTILLLWLLLRYGGLQPWSSFSRLVGSAIEDAQRAERKRKTWRSYRGELDGLLEDLEHYKDILRGDRYFDDVEGPLLDGEDEIGGEELGRENVRDNHVPFSTGLHPILESEQDWLMERLEDAIGNLQTAIREGWRQPVHASNCGCQCRRQLRAGLDAEDGLGSSSSGIARYSRQIPITQAGPSRRNIPGTGPQEGTPATETRPVPSSTDSEDKLGVTSRALIVQEEMIEDTKKFLDKLQTASQFLEEFALEDLEKKQEVKVDGHSEIEPRPELKHGGLKGIKSTTEQGKKDKGKMNAVLPINTDLRAPSPSTSSQTAVDSSSSSDTVHTLSNESTLTLVSEPSGESSETPSREQLREFEQRQWARVARRRMY</sequence>
<feature type="region of interest" description="Disordered" evidence="1">
    <location>
        <begin position="330"/>
        <end position="430"/>
    </location>
</feature>
<dbReference type="EMBL" id="KZ679010">
    <property type="protein sequence ID" value="PSS20346.1"/>
    <property type="molecule type" value="Genomic_DNA"/>
</dbReference>
<dbReference type="InParanoid" id="A0A2T3B3Y7"/>
<feature type="compositionally biased region" description="Low complexity" evidence="1">
    <location>
        <begin position="413"/>
        <end position="422"/>
    </location>
</feature>
<name>A0A2T3B3Y7_AMORE</name>
<evidence type="ECO:0000313" key="2">
    <source>
        <dbReference type="EMBL" id="PSS20346.1"/>
    </source>
</evidence>